<name>A0A6A5XB92_9PLEO</name>
<keyword evidence="8" id="KW-1185">Reference proteome</keyword>
<dbReference type="GO" id="GO:0005886">
    <property type="term" value="C:plasma membrane"/>
    <property type="evidence" value="ECO:0007669"/>
    <property type="project" value="TreeGrafter"/>
</dbReference>
<keyword evidence="4 5" id="KW-0472">Membrane</keyword>
<dbReference type="PANTHER" id="PTHR12483:SF27">
    <property type="entry name" value="COPPER TRANSPORT PROTEIN CTR1"/>
    <property type="match status" value="1"/>
</dbReference>
<dbReference type="GeneID" id="54286829"/>
<feature type="compositionally biased region" description="Low complexity" evidence="6">
    <location>
        <begin position="12"/>
        <end position="23"/>
    </location>
</feature>
<evidence type="ECO:0000256" key="3">
    <source>
        <dbReference type="ARBA" id="ARBA00022989"/>
    </source>
</evidence>
<comment type="similarity">
    <text evidence="5">Belongs to the copper transporter (Ctr) (TC 1.A.56) family. SLC31A subfamily.</text>
</comment>
<evidence type="ECO:0000313" key="8">
    <source>
        <dbReference type="Proteomes" id="UP000799778"/>
    </source>
</evidence>
<evidence type="ECO:0000256" key="6">
    <source>
        <dbReference type="SAM" id="MobiDB-lite"/>
    </source>
</evidence>
<reference evidence="7" key="1">
    <citation type="journal article" date="2020" name="Stud. Mycol.">
        <title>101 Dothideomycetes genomes: a test case for predicting lifestyles and emergence of pathogens.</title>
        <authorList>
            <person name="Haridas S."/>
            <person name="Albert R."/>
            <person name="Binder M."/>
            <person name="Bloem J."/>
            <person name="Labutti K."/>
            <person name="Salamov A."/>
            <person name="Andreopoulos B."/>
            <person name="Baker S."/>
            <person name="Barry K."/>
            <person name="Bills G."/>
            <person name="Bluhm B."/>
            <person name="Cannon C."/>
            <person name="Castanera R."/>
            <person name="Culley D."/>
            <person name="Daum C."/>
            <person name="Ezra D."/>
            <person name="Gonzalez J."/>
            <person name="Henrissat B."/>
            <person name="Kuo A."/>
            <person name="Liang C."/>
            <person name="Lipzen A."/>
            <person name="Lutzoni F."/>
            <person name="Magnuson J."/>
            <person name="Mondo S."/>
            <person name="Nolan M."/>
            <person name="Ohm R."/>
            <person name="Pangilinan J."/>
            <person name="Park H.-J."/>
            <person name="Ramirez L."/>
            <person name="Alfaro M."/>
            <person name="Sun H."/>
            <person name="Tritt A."/>
            <person name="Yoshinaga Y."/>
            <person name="Zwiers L.-H."/>
            <person name="Turgeon B."/>
            <person name="Goodwin S."/>
            <person name="Spatafora J."/>
            <person name="Crous P."/>
            <person name="Grigoriev I."/>
        </authorList>
    </citation>
    <scope>NUCLEOTIDE SEQUENCE</scope>
    <source>
        <strain evidence="7">CBS 175.79</strain>
    </source>
</reference>
<dbReference type="Proteomes" id="UP000799778">
    <property type="component" value="Unassembled WGS sequence"/>
</dbReference>
<comment type="subcellular location">
    <subcellularLocation>
        <location evidence="1 5">Membrane</location>
        <topology evidence="1 5">Multi-pass membrane protein</topology>
    </subcellularLocation>
</comment>
<evidence type="ECO:0000313" key="7">
    <source>
        <dbReference type="EMBL" id="KAF2010248.1"/>
    </source>
</evidence>
<evidence type="ECO:0000256" key="1">
    <source>
        <dbReference type="ARBA" id="ARBA00004141"/>
    </source>
</evidence>
<keyword evidence="2 5" id="KW-0812">Transmembrane</keyword>
<dbReference type="EMBL" id="ML978077">
    <property type="protein sequence ID" value="KAF2010248.1"/>
    <property type="molecule type" value="Genomic_DNA"/>
</dbReference>
<evidence type="ECO:0000256" key="2">
    <source>
        <dbReference type="ARBA" id="ARBA00022692"/>
    </source>
</evidence>
<keyword evidence="3 5" id="KW-1133">Transmembrane helix</keyword>
<organism evidence="7 8">
    <name type="scientific">Aaosphaeria arxii CBS 175.79</name>
    <dbReference type="NCBI Taxonomy" id="1450172"/>
    <lineage>
        <taxon>Eukaryota</taxon>
        <taxon>Fungi</taxon>
        <taxon>Dikarya</taxon>
        <taxon>Ascomycota</taxon>
        <taxon>Pezizomycotina</taxon>
        <taxon>Dothideomycetes</taxon>
        <taxon>Pleosporomycetidae</taxon>
        <taxon>Pleosporales</taxon>
        <taxon>Pleosporales incertae sedis</taxon>
        <taxon>Aaosphaeria</taxon>
    </lineage>
</organism>
<evidence type="ECO:0000256" key="4">
    <source>
        <dbReference type="ARBA" id="ARBA00023136"/>
    </source>
</evidence>
<dbReference type="PANTHER" id="PTHR12483">
    <property type="entry name" value="SOLUTE CARRIER FAMILY 31 COPPER TRANSPORTERS"/>
    <property type="match status" value="1"/>
</dbReference>
<keyword evidence="5" id="KW-0406">Ion transport</keyword>
<keyword evidence="5" id="KW-0187">Copper transport</keyword>
<feature type="region of interest" description="Disordered" evidence="6">
    <location>
        <begin position="1"/>
        <end position="23"/>
    </location>
</feature>
<accession>A0A6A5XB92</accession>
<dbReference type="GO" id="GO:0005375">
    <property type="term" value="F:copper ion transmembrane transporter activity"/>
    <property type="evidence" value="ECO:0007669"/>
    <property type="project" value="UniProtKB-UniRule"/>
</dbReference>
<feature type="transmembrane region" description="Helical" evidence="5">
    <location>
        <begin position="56"/>
        <end position="75"/>
    </location>
</feature>
<evidence type="ECO:0000256" key="5">
    <source>
        <dbReference type="RuleBase" id="RU367022"/>
    </source>
</evidence>
<protein>
    <recommendedName>
        <fullName evidence="5">Copper transport protein</fullName>
    </recommendedName>
</protein>
<dbReference type="AlphaFoldDB" id="A0A6A5XB92"/>
<dbReference type="Pfam" id="PF04145">
    <property type="entry name" value="Ctr"/>
    <property type="match status" value="1"/>
</dbReference>
<dbReference type="RefSeq" id="XP_033378587.1">
    <property type="nucleotide sequence ID" value="XM_033529432.1"/>
</dbReference>
<keyword evidence="5" id="KW-0813">Transport</keyword>
<gene>
    <name evidence="7" type="ORF">BU24DRAFT_428252</name>
</gene>
<dbReference type="InterPro" id="IPR007274">
    <property type="entry name" value="Cop_transporter"/>
</dbReference>
<proteinExistence type="inferred from homology"/>
<sequence>MDTLTAMKHAESSSSILPSPSGSMSMPVPMSSMASTFSVNTHVTLWFTDWTTTTPGAYFLTVVFLFSLGLFNRFLGALKTQLERKWNNTTTIAYDNAVHKESSSPSDRTTRGHLRNWSQILRPHTSRTVSRVEHEIEPLSPGVAGIEAIDPAESPRSQPRTFWVARGRWSLKRDGISAFLEFIRALVGYVLMLAVMTYNVGFLFAVTGSVLMGELLFGRYTQGPKGWQEGGCHE</sequence>
<dbReference type="OrthoDB" id="73901at2759"/>
<keyword evidence="5" id="KW-0186">Copper</keyword>